<accession>A0ABR6SRL4</accession>
<feature type="non-terminal residue" evidence="2">
    <location>
        <position position="21"/>
    </location>
</feature>
<feature type="region of interest" description="Disordered" evidence="1">
    <location>
        <begin position="1"/>
        <end position="21"/>
    </location>
</feature>
<reference evidence="2 3" key="1">
    <citation type="submission" date="2020-03" db="EMBL/GenBank/DDBJ databases">
        <title>Soil Listeria distribution.</title>
        <authorList>
            <person name="Liao J."/>
            <person name="Wiedmann M."/>
        </authorList>
    </citation>
    <scope>NUCLEOTIDE SEQUENCE [LARGE SCALE GENOMIC DNA]</scope>
    <source>
        <strain evidence="2 3">FSL L7-1699</strain>
    </source>
</reference>
<sequence>MSATDKDGNPVDINHIKVEGT</sequence>
<dbReference type="EMBL" id="JAARPH010000039">
    <property type="protein sequence ID" value="MBC1376845.1"/>
    <property type="molecule type" value="Genomic_DNA"/>
</dbReference>
<proteinExistence type="predicted"/>
<name>A0ABR6SRL4_9LIST</name>
<dbReference type="Proteomes" id="UP000518829">
    <property type="component" value="Unassembled WGS sequence"/>
</dbReference>
<evidence type="ECO:0000313" key="2">
    <source>
        <dbReference type="EMBL" id="MBC1376845.1"/>
    </source>
</evidence>
<evidence type="ECO:0000256" key="1">
    <source>
        <dbReference type="SAM" id="MobiDB-lite"/>
    </source>
</evidence>
<evidence type="ECO:0000313" key="3">
    <source>
        <dbReference type="Proteomes" id="UP000518829"/>
    </source>
</evidence>
<keyword evidence="3" id="KW-1185">Reference proteome</keyword>
<protein>
    <submittedName>
        <fullName evidence="2">Uncharacterized protein</fullName>
    </submittedName>
</protein>
<organism evidence="2 3">
    <name type="scientific">Listeria farberi</name>
    <dbReference type="NCBI Taxonomy" id="2713500"/>
    <lineage>
        <taxon>Bacteria</taxon>
        <taxon>Bacillati</taxon>
        <taxon>Bacillota</taxon>
        <taxon>Bacilli</taxon>
        <taxon>Bacillales</taxon>
        <taxon>Listeriaceae</taxon>
        <taxon>Listeria</taxon>
    </lineage>
</organism>
<comment type="caution">
    <text evidence="2">The sequence shown here is derived from an EMBL/GenBank/DDBJ whole genome shotgun (WGS) entry which is preliminary data.</text>
</comment>
<gene>
    <name evidence="2" type="ORF">HB839_15065</name>
</gene>